<dbReference type="Proteomes" id="UP001055879">
    <property type="component" value="Linkage Group LG03"/>
</dbReference>
<evidence type="ECO:0000313" key="2">
    <source>
        <dbReference type="Proteomes" id="UP001055879"/>
    </source>
</evidence>
<comment type="caution">
    <text evidence="1">The sequence shown here is derived from an EMBL/GenBank/DDBJ whole genome shotgun (WGS) entry which is preliminary data.</text>
</comment>
<accession>A0ACB9DLW0</accession>
<dbReference type="EMBL" id="CM042049">
    <property type="protein sequence ID" value="KAI3747525.1"/>
    <property type="molecule type" value="Genomic_DNA"/>
</dbReference>
<protein>
    <submittedName>
        <fullName evidence="1">Uncharacterized protein</fullName>
    </submittedName>
</protein>
<organism evidence="1 2">
    <name type="scientific">Arctium lappa</name>
    <name type="common">Greater burdock</name>
    <name type="synonym">Lappa major</name>
    <dbReference type="NCBI Taxonomy" id="4217"/>
    <lineage>
        <taxon>Eukaryota</taxon>
        <taxon>Viridiplantae</taxon>
        <taxon>Streptophyta</taxon>
        <taxon>Embryophyta</taxon>
        <taxon>Tracheophyta</taxon>
        <taxon>Spermatophyta</taxon>
        <taxon>Magnoliopsida</taxon>
        <taxon>eudicotyledons</taxon>
        <taxon>Gunneridae</taxon>
        <taxon>Pentapetalae</taxon>
        <taxon>asterids</taxon>
        <taxon>campanulids</taxon>
        <taxon>Asterales</taxon>
        <taxon>Asteraceae</taxon>
        <taxon>Carduoideae</taxon>
        <taxon>Cardueae</taxon>
        <taxon>Arctiinae</taxon>
        <taxon>Arctium</taxon>
    </lineage>
</organism>
<keyword evidence="2" id="KW-1185">Reference proteome</keyword>
<reference evidence="1 2" key="2">
    <citation type="journal article" date="2022" name="Mol. Ecol. Resour.">
        <title>The genomes of chicory, endive, great burdock and yacon provide insights into Asteraceae paleo-polyploidization history and plant inulin production.</title>
        <authorList>
            <person name="Fan W."/>
            <person name="Wang S."/>
            <person name="Wang H."/>
            <person name="Wang A."/>
            <person name="Jiang F."/>
            <person name="Liu H."/>
            <person name="Zhao H."/>
            <person name="Xu D."/>
            <person name="Zhang Y."/>
        </authorList>
    </citation>
    <scope>NUCLEOTIDE SEQUENCE [LARGE SCALE GENOMIC DNA]</scope>
    <source>
        <strain evidence="2">cv. Niubang</strain>
    </source>
</reference>
<sequence length="86" mass="9771">MSTHQFKTDGLGIERNNHSDMQKRSSISLLSCFLDVLSLFFSPLNDDNDHHLLVIPEDTHTDEEGGVSSNIIAQKHFRQLHQIKGQ</sequence>
<gene>
    <name evidence="1" type="ORF">L6452_09991</name>
</gene>
<reference evidence="2" key="1">
    <citation type="journal article" date="2022" name="Mol. Ecol. Resour.">
        <title>The genomes of chicory, endive, great burdock and yacon provide insights into Asteraceae palaeo-polyploidization history and plant inulin production.</title>
        <authorList>
            <person name="Fan W."/>
            <person name="Wang S."/>
            <person name="Wang H."/>
            <person name="Wang A."/>
            <person name="Jiang F."/>
            <person name="Liu H."/>
            <person name="Zhao H."/>
            <person name="Xu D."/>
            <person name="Zhang Y."/>
        </authorList>
    </citation>
    <scope>NUCLEOTIDE SEQUENCE [LARGE SCALE GENOMIC DNA]</scope>
    <source>
        <strain evidence="2">cv. Niubang</strain>
    </source>
</reference>
<proteinExistence type="predicted"/>
<name>A0ACB9DLW0_ARCLA</name>
<evidence type="ECO:0000313" key="1">
    <source>
        <dbReference type="EMBL" id="KAI3747525.1"/>
    </source>
</evidence>